<name>A0A927R961_9ACTN</name>
<evidence type="ECO:0000313" key="2">
    <source>
        <dbReference type="EMBL" id="MBE1606154.1"/>
    </source>
</evidence>
<keyword evidence="3" id="KW-1185">Reference proteome</keyword>
<dbReference type="Proteomes" id="UP000638648">
    <property type="component" value="Unassembled WGS sequence"/>
</dbReference>
<sequence length="164" mass="18985">MTRADWGVGDGPNYLVYPQWVVPMEPSRWAPLEGQFYNVRGTPAEHTQRDVDPFRRTPPRMEPEKGGPIEKLWEIYDRSKVEPDELKRHQLAWELTKVHIEFGPFFHGSVANTPTLTVAHKDLRNVPVRENLAMGGFSQPWIHPTPAVYDPETYFWANPDRHTG</sequence>
<feature type="region of interest" description="Disordered" evidence="1">
    <location>
        <begin position="44"/>
        <end position="67"/>
    </location>
</feature>
<reference evidence="2" key="1">
    <citation type="submission" date="2020-10" db="EMBL/GenBank/DDBJ databases">
        <title>Sequencing the genomes of 1000 actinobacteria strains.</title>
        <authorList>
            <person name="Klenk H.-P."/>
        </authorList>
    </citation>
    <scope>NUCLEOTIDE SEQUENCE</scope>
    <source>
        <strain evidence="2">DSM 45354</strain>
    </source>
</reference>
<protein>
    <submittedName>
        <fullName evidence="2">Uncharacterized protein</fullName>
    </submittedName>
</protein>
<dbReference type="RefSeq" id="WP_238361526.1">
    <property type="nucleotide sequence ID" value="NZ_BAABJL010000011.1"/>
</dbReference>
<feature type="compositionally biased region" description="Basic and acidic residues" evidence="1">
    <location>
        <begin position="46"/>
        <end position="67"/>
    </location>
</feature>
<evidence type="ECO:0000256" key="1">
    <source>
        <dbReference type="SAM" id="MobiDB-lite"/>
    </source>
</evidence>
<comment type="caution">
    <text evidence="2">The sequence shown here is derived from an EMBL/GenBank/DDBJ whole genome shotgun (WGS) entry which is preliminary data.</text>
</comment>
<gene>
    <name evidence="2" type="ORF">HEB94_003002</name>
</gene>
<dbReference type="AlphaFoldDB" id="A0A927R961"/>
<accession>A0A927R961</accession>
<dbReference type="EMBL" id="JADBEM010000001">
    <property type="protein sequence ID" value="MBE1606154.1"/>
    <property type="molecule type" value="Genomic_DNA"/>
</dbReference>
<proteinExistence type="predicted"/>
<organism evidence="2 3">
    <name type="scientific">Actinopolymorpha pittospori</name>
    <dbReference type="NCBI Taxonomy" id="648752"/>
    <lineage>
        <taxon>Bacteria</taxon>
        <taxon>Bacillati</taxon>
        <taxon>Actinomycetota</taxon>
        <taxon>Actinomycetes</taxon>
        <taxon>Propionibacteriales</taxon>
        <taxon>Actinopolymorphaceae</taxon>
        <taxon>Actinopolymorpha</taxon>
    </lineage>
</organism>
<evidence type="ECO:0000313" key="3">
    <source>
        <dbReference type="Proteomes" id="UP000638648"/>
    </source>
</evidence>